<proteinExistence type="predicted"/>
<keyword evidence="3" id="KW-1185">Reference proteome</keyword>
<dbReference type="InterPro" id="IPR032675">
    <property type="entry name" value="LRR_dom_sf"/>
</dbReference>
<evidence type="ECO:0000313" key="2">
    <source>
        <dbReference type="EMBL" id="KAF2290921.1"/>
    </source>
</evidence>
<protein>
    <submittedName>
        <fullName evidence="2">Uncharacterized protein</fullName>
    </submittedName>
</protein>
<dbReference type="EMBL" id="JAAGAX010000015">
    <property type="protein sequence ID" value="KAF2290921.1"/>
    <property type="molecule type" value="Genomic_DNA"/>
</dbReference>
<dbReference type="Gene3D" id="3.80.10.10">
    <property type="entry name" value="Ribonuclease Inhibitor"/>
    <property type="match status" value="1"/>
</dbReference>
<feature type="compositionally biased region" description="Basic and acidic residues" evidence="1">
    <location>
        <begin position="97"/>
        <end position="107"/>
    </location>
</feature>
<feature type="compositionally biased region" description="Basic and acidic residues" evidence="1">
    <location>
        <begin position="114"/>
        <end position="128"/>
    </location>
</feature>
<accession>A0A6A6KPQ5</accession>
<feature type="region of interest" description="Disordered" evidence="1">
    <location>
        <begin position="95"/>
        <end position="128"/>
    </location>
</feature>
<gene>
    <name evidence="2" type="ORF">GH714_016716</name>
</gene>
<sequence>MFPQLKYLAFESLPSLKSFCNGIYALEFPLLENLYFMQCNGMKTFSYGSLSMPKLKELKINDENHQLMGTPDLNSTMSHLFKEVVANDEFDSSQYEVDDKSDVAKCEVDDESDDAKYEVDDESDVKQL</sequence>
<reference evidence="2 3" key="1">
    <citation type="journal article" date="2020" name="Mol. Plant">
        <title>The Chromosome-Based Rubber Tree Genome Provides New Insights into Spurge Genome Evolution and Rubber Biosynthesis.</title>
        <authorList>
            <person name="Liu J."/>
            <person name="Shi C."/>
            <person name="Shi C.C."/>
            <person name="Li W."/>
            <person name="Zhang Q.J."/>
            <person name="Zhang Y."/>
            <person name="Li K."/>
            <person name="Lu H.F."/>
            <person name="Shi C."/>
            <person name="Zhu S.T."/>
            <person name="Xiao Z.Y."/>
            <person name="Nan H."/>
            <person name="Yue Y."/>
            <person name="Zhu X.G."/>
            <person name="Wu Y."/>
            <person name="Hong X.N."/>
            <person name="Fan G.Y."/>
            <person name="Tong Y."/>
            <person name="Zhang D."/>
            <person name="Mao C.L."/>
            <person name="Liu Y.L."/>
            <person name="Hao S.J."/>
            <person name="Liu W.Q."/>
            <person name="Lv M.Q."/>
            <person name="Zhang H.B."/>
            <person name="Liu Y."/>
            <person name="Hu-Tang G.R."/>
            <person name="Wang J.P."/>
            <person name="Wang J.H."/>
            <person name="Sun Y.H."/>
            <person name="Ni S.B."/>
            <person name="Chen W.B."/>
            <person name="Zhang X.C."/>
            <person name="Jiao Y.N."/>
            <person name="Eichler E.E."/>
            <person name="Li G.H."/>
            <person name="Liu X."/>
            <person name="Gao L.Z."/>
        </authorList>
    </citation>
    <scope>NUCLEOTIDE SEQUENCE [LARGE SCALE GENOMIC DNA]</scope>
    <source>
        <strain evidence="3">cv. GT1</strain>
        <tissue evidence="2">Leaf</tissue>
    </source>
</reference>
<comment type="caution">
    <text evidence="2">The sequence shown here is derived from an EMBL/GenBank/DDBJ whole genome shotgun (WGS) entry which is preliminary data.</text>
</comment>
<evidence type="ECO:0000313" key="3">
    <source>
        <dbReference type="Proteomes" id="UP000467840"/>
    </source>
</evidence>
<evidence type="ECO:0000256" key="1">
    <source>
        <dbReference type="SAM" id="MobiDB-lite"/>
    </source>
</evidence>
<name>A0A6A6KPQ5_HEVBR</name>
<dbReference type="AlphaFoldDB" id="A0A6A6KPQ5"/>
<dbReference type="Proteomes" id="UP000467840">
    <property type="component" value="Chromosome 2"/>
</dbReference>
<organism evidence="2 3">
    <name type="scientific">Hevea brasiliensis</name>
    <name type="common">Para rubber tree</name>
    <name type="synonym">Siphonia brasiliensis</name>
    <dbReference type="NCBI Taxonomy" id="3981"/>
    <lineage>
        <taxon>Eukaryota</taxon>
        <taxon>Viridiplantae</taxon>
        <taxon>Streptophyta</taxon>
        <taxon>Embryophyta</taxon>
        <taxon>Tracheophyta</taxon>
        <taxon>Spermatophyta</taxon>
        <taxon>Magnoliopsida</taxon>
        <taxon>eudicotyledons</taxon>
        <taxon>Gunneridae</taxon>
        <taxon>Pentapetalae</taxon>
        <taxon>rosids</taxon>
        <taxon>fabids</taxon>
        <taxon>Malpighiales</taxon>
        <taxon>Euphorbiaceae</taxon>
        <taxon>Crotonoideae</taxon>
        <taxon>Micrandreae</taxon>
        <taxon>Hevea</taxon>
    </lineage>
</organism>